<dbReference type="Pfam" id="PF18753">
    <property type="entry name" value="Nmad2"/>
    <property type="match status" value="1"/>
</dbReference>
<name>A0ABU9HAB6_9GAMM</name>
<proteinExistence type="predicted"/>
<gene>
    <name evidence="2" type="ORF">V6255_05910</name>
</gene>
<feature type="domain" description="Nucleotide modification associated" evidence="1">
    <location>
        <begin position="7"/>
        <end position="208"/>
    </location>
</feature>
<organism evidence="2 3">
    <name type="scientific">Psychromonas arctica</name>
    <dbReference type="NCBI Taxonomy" id="168275"/>
    <lineage>
        <taxon>Bacteria</taxon>
        <taxon>Pseudomonadati</taxon>
        <taxon>Pseudomonadota</taxon>
        <taxon>Gammaproteobacteria</taxon>
        <taxon>Alteromonadales</taxon>
        <taxon>Psychromonadaceae</taxon>
        <taxon>Psychromonas</taxon>
    </lineage>
</organism>
<evidence type="ECO:0000259" key="1">
    <source>
        <dbReference type="Pfam" id="PF18753"/>
    </source>
</evidence>
<dbReference type="RefSeq" id="WP_341627315.1">
    <property type="nucleotide sequence ID" value="NZ_JBAKBA010000010.1"/>
</dbReference>
<protein>
    <recommendedName>
        <fullName evidence="1">Nucleotide modification associated domain-containing protein</fullName>
    </recommendedName>
</protein>
<evidence type="ECO:0000313" key="2">
    <source>
        <dbReference type="EMBL" id="MEL0658673.1"/>
    </source>
</evidence>
<dbReference type="Proteomes" id="UP001366060">
    <property type="component" value="Unassembled WGS sequence"/>
</dbReference>
<comment type="caution">
    <text evidence="2">The sequence shown here is derived from an EMBL/GenBank/DDBJ whole genome shotgun (WGS) entry which is preliminary data.</text>
</comment>
<keyword evidence="3" id="KW-1185">Reference proteome</keyword>
<dbReference type="EMBL" id="JBAKBA010000010">
    <property type="protein sequence ID" value="MEL0658673.1"/>
    <property type="molecule type" value="Genomic_DNA"/>
</dbReference>
<sequence length="222" mass="25301">MLIGQNKSLFIYSVTRDLGFAPNPFHGFCTLATCKPDVRKKAMVGDWVMGIGGSTMKHQKRKCIFLMEVSNKMTFDEYWNNPEYQLKKAVRNGSKVQVLGDNIYHTSENGEWHQEDSHHSNADGTINKANLNRDTGKTNSVLISDNFFYFGLNAAAIDLDVIGHGRNVRNYQGYSLSNTKPVFKEISEFIKKHANDKNILQGDPVDFHLFDKRVDQVTRQYS</sequence>
<accession>A0ABU9HAB6</accession>
<dbReference type="InterPro" id="IPR041180">
    <property type="entry name" value="Nmad2"/>
</dbReference>
<reference evidence="2 3" key="1">
    <citation type="submission" date="2024-02" db="EMBL/GenBank/DDBJ databases">
        <title>Bacteria isolated from the canopy kelp, Nereocystis luetkeana.</title>
        <authorList>
            <person name="Pfister C.A."/>
            <person name="Younker I.T."/>
            <person name="Light S.H."/>
        </authorList>
    </citation>
    <scope>NUCLEOTIDE SEQUENCE [LARGE SCALE GENOMIC DNA]</scope>
    <source>
        <strain evidence="2 3">TI.2.07</strain>
    </source>
</reference>
<evidence type="ECO:0000313" key="3">
    <source>
        <dbReference type="Proteomes" id="UP001366060"/>
    </source>
</evidence>